<keyword evidence="7" id="KW-1185">Reference proteome</keyword>
<dbReference type="SUPFAM" id="SSF48403">
    <property type="entry name" value="Ankyrin repeat"/>
    <property type="match status" value="2"/>
</dbReference>
<feature type="repeat" description="ANK" evidence="3">
    <location>
        <begin position="911"/>
        <end position="945"/>
    </location>
</feature>
<dbReference type="PANTHER" id="PTHR24198:SF165">
    <property type="entry name" value="ANKYRIN REPEAT-CONTAINING PROTEIN-RELATED"/>
    <property type="match status" value="1"/>
</dbReference>
<dbReference type="InterPro" id="IPR036770">
    <property type="entry name" value="Ankyrin_rpt-contain_sf"/>
</dbReference>
<dbReference type="InterPro" id="IPR025676">
    <property type="entry name" value="Clr5_dom"/>
</dbReference>
<evidence type="ECO:0000256" key="1">
    <source>
        <dbReference type="ARBA" id="ARBA00022737"/>
    </source>
</evidence>
<accession>A0A439CYN8</accession>
<name>A0A439CYN8_9PEZI</name>
<dbReference type="Pfam" id="PF14420">
    <property type="entry name" value="Clr5"/>
    <property type="match status" value="1"/>
</dbReference>
<feature type="repeat" description="ANK" evidence="3">
    <location>
        <begin position="876"/>
        <end position="908"/>
    </location>
</feature>
<dbReference type="AlphaFoldDB" id="A0A439CYN8"/>
<proteinExistence type="predicted"/>
<feature type="repeat" description="ANK" evidence="3">
    <location>
        <begin position="652"/>
        <end position="684"/>
    </location>
</feature>
<feature type="domain" description="Clr5" evidence="5">
    <location>
        <begin position="14"/>
        <end position="61"/>
    </location>
</feature>
<dbReference type="SMART" id="SM00248">
    <property type="entry name" value="ANK"/>
    <property type="match status" value="7"/>
</dbReference>
<evidence type="ECO:0000256" key="4">
    <source>
        <dbReference type="SAM" id="MobiDB-lite"/>
    </source>
</evidence>
<dbReference type="STRING" id="363999.A0A439CYN8"/>
<dbReference type="EMBL" id="RYZI01000280">
    <property type="protein sequence ID" value="RWA07137.1"/>
    <property type="molecule type" value="Genomic_DNA"/>
</dbReference>
<evidence type="ECO:0000313" key="6">
    <source>
        <dbReference type="EMBL" id="RWA07137.1"/>
    </source>
</evidence>
<reference evidence="6 7" key="1">
    <citation type="submission" date="2018-12" db="EMBL/GenBank/DDBJ databases">
        <title>Draft genome sequence of Xylaria grammica IHI A82.</title>
        <authorList>
            <person name="Buettner E."/>
            <person name="Kellner H."/>
        </authorList>
    </citation>
    <scope>NUCLEOTIDE SEQUENCE [LARGE SCALE GENOMIC DNA]</scope>
    <source>
        <strain evidence="6 7">IHI A82</strain>
    </source>
</reference>
<gene>
    <name evidence="6" type="ORF">EKO27_g7965</name>
</gene>
<dbReference type="PROSITE" id="PS50297">
    <property type="entry name" value="ANK_REP_REGION"/>
    <property type="match status" value="5"/>
</dbReference>
<protein>
    <recommendedName>
        <fullName evidence="5">Clr5 domain-containing protein</fullName>
    </recommendedName>
</protein>
<dbReference type="InterPro" id="IPR002110">
    <property type="entry name" value="Ankyrin_rpt"/>
</dbReference>
<evidence type="ECO:0000256" key="3">
    <source>
        <dbReference type="PROSITE-ProRule" id="PRU00023"/>
    </source>
</evidence>
<sequence length="1118" mass="125595">MPPRRHRLDGPRDDLWKENETTLRRLYLKEHRTLKDVKKVMESEHGFPKTPLSTYESKLRDLGLRKKMKRKDWYPVYQHYVNSGNRHTAMYFNGTRIPWDKAWKEIRRSGARESIEGSAVALPTDVIMRTPSPALVAQNFLPLYYLPPIPWHLSDAPLVGLSPEAMFLRLRLYDIPSNLLRIEMLNKVQQPAANTLPESNELRGHYSSSDATNPMTEYTLAHQPAAISPQVSKHRGGNWDVDTLSSALYRLANAEAEYYTNPEEPLDESIDVILNQTPKYILLKMLERNSPTVRASVETLVKKASDLGRKDDFRNMIEAVARRHPEWVIGDGYLKCAARVGCFDSCRLLLQLRMQHRSKGDHHLCRCRYGFGYVDAVSEYLARGHVECVKMLYQHAIGLDPTLLQPGDITAHEIFCCILETVASGFYKRFPLDLGNLVVPQTLDWLLDAGADVDLPLPLCKWLKVLYARYTPLNWRPTTLDHMFFNNVEVYSHLVGRSTKAVTELTRPGVYLSAKKGVDSLRIYLLSRSSHTPAQQDEFVDIFLAEELLRRTETHTRTESHTILDFNVIHALLHQNVGLPEFLWNLNPSVMLYCVVRAAVVQGVHPAVQHIIKILVHKGAVIGAEVIDRAVETKGTVLLQILSSYGADFRENGASALCTAAQLDNYGAVDLLLDLGVDINATLGYPNTRERSTILTEAFGRNYVPRRHEICGHKFYDYNERPHIRSAMLEYLVSRQVYLGADSSKIIRQQFLLLVTKQIQSIDFEDELMWAQTLGNFLRLLNAELLTHDSPSTKPCLLEALFPSGFAYVQEGERTISQIIPIIELMLEYGIPTRQSGVLTHLIYKGAPRDKVQRVLDSGVDINAYSGRGLRGRYVWRYTPIQAAASIGSLGWVQFLLRMGADVNRPAKGYYGRTALQAACSGGHSNIDLIKFLIENGADVNALPSKGSLTALQAACDDGHDNIDLIRFLIENGADVNAPPSLRVAARRGDFAVVILLLENGADINAPGLSALDEAAENGKLDMVQFLLDSGAFSSYRGESGYRGAILQAESKWHWVIADIIRQHALKNGKSGEELSIPSSEWKDDSSSKYSSDLDSRDESETESEMGSNAGFEDLPPF</sequence>
<dbReference type="Pfam" id="PF12796">
    <property type="entry name" value="Ank_2"/>
    <property type="match status" value="2"/>
</dbReference>
<feature type="region of interest" description="Disordered" evidence="4">
    <location>
        <begin position="1071"/>
        <end position="1118"/>
    </location>
</feature>
<organism evidence="6 7">
    <name type="scientific">Xylaria grammica</name>
    <dbReference type="NCBI Taxonomy" id="363999"/>
    <lineage>
        <taxon>Eukaryota</taxon>
        <taxon>Fungi</taxon>
        <taxon>Dikarya</taxon>
        <taxon>Ascomycota</taxon>
        <taxon>Pezizomycotina</taxon>
        <taxon>Sordariomycetes</taxon>
        <taxon>Xylariomycetidae</taxon>
        <taxon>Xylariales</taxon>
        <taxon>Xylariaceae</taxon>
        <taxon>Xylaria</taxon>
    </lineage>
</organism>
<keyword evidence="2 3" id="KW-0040">ANK repeat</keyword>
<feature type="repeat" description="ANK" evidence="3">
    <location>
        <begin position="1007"/>
        <end position="1039"/>
    </location>
</feature>
<dbReference type="Gene3D" id="1.25.40.20">
    <property type="entry name" value="Ankyrin repeat-containing domain"/>
    <property type="match status" value="2"/>
</dbReference>
<dbReference type="Proteomes" id="UP000286045">
    <property type="component" value="Unassembled WGS sequence"/>
</dbReference>
<evidence type="ECO:0000313" key="7">
    <source>
        <dbReference type="Proteomes" id="UP000286045"/>
    </source>
</evidence>
<dbReference type="PRINTS" id="PR01415">
    <property type="entry name" value="ANKYRIN"/>
</dbReference>
<feature type="repeat" description="ANK" evidence="3">
    <location>
        <begin position="947"/>
        <end position="981"/>
    </location>
</feature>
<comment type="caution">
    <text evidence="6">The sequence shown here is derived from an EMBL/GenBank/DDBJ whole genome shotgun (WGS) entry which is preliminary data.</text>
</comment>
<evidence type="ECO:0000256" key="2">
    <source>
        <dbReference type="ARBA" id="ARBA00023043"/>
    </source>
</evidence>
<dbReference type="PANTHER" id="PTHR24198">
    <property type="entry name" value="ANKYRIN REPEAT AND PROTEIN KINASE DOMAIN-CONTAINING PROTEIN"/>
    <property type="match status" value="1"/>
</dbReference>
<dbReference type="PROSITE" id="PS50088">
    <property type="entry name" value="ANK_REPEAT"/>
    <property type="match status" value="6"/>
</dbReference>
<feature type="compositionally biased region" description="Basic and acidic residues" evidence="4">
    <location>
        <begin position="1081"/>
        <end position="1099"/>
    </location>
</feature>
<feature type="repeat" description="ANK" evidence="3">
    <location>
        <begin position="977"/>
        <end position="1009"/>
    </location>
</feature>
<evidence type="ECO:0000259" key="5">
    <source>
        <dbReference type="Pfam" id="PF14420"/>
    </source>
</evidence>
<keyword evidence="1" id="KW-0677">Repeat</keyword>